<dbReference type="Pfam" id="PF04390">
    <property type="entry name" value="LptE"/>
    <property type="match status" value="1"/>
</dbReference>
<keyword evidence="2" id="KW-1185">Reference proteome</keyword>
<dbReference type="InterPro" id="IPR007485">
    <property type="entry name" value="LPS_assembly_LptE"/>
</dbReference>
<name>A0ABS9BGX8_9BACT</name>
<sequence length="173" mass="19597">MISMSKSNPLSFASVLLISLMLLFSGCYSFRDVSIPPEVKTVRIQYFENKARLFNPVLSPLLTDKLRQKVISQTRLTQVQGEDADYDIAGTITDCSVSTTGISNQQAASNRLNITVQIEFKNRLDESKNFEASVTRNFDFSASLTLDQAQLQLQDEIIRNLSDEIFNRIFSNW</sequence>
<keyword evidence="1" id="KW-0449">Lipoprotein</keyword>
<gene>
    <name evidence="1" type="primary">lptE</name>
    <name evidence="1" type="ORF">L0U88_09425</name>
</gene>
<dbReference type="RefSeq" id="WP_234865798.1">
    <property type="nucleotide sequence ID" value="NZ_JAKEVY010000002.1"/>
</dbReference>
<organism evidence="1 2">
    <name type="scientific">Flavihumibacter fluminis</name>
    <dbReference type="NCBI Taxonomy" id="2909236"/>
    <lineage>
        <taxon>Bacteria</taxon>
        <taxon>Pseudomonadati</taxon>
        <taxon>Bacteroidota</taxon>
        <taxon>Chitinophagia</taxon>
        <taxon>Chitinophagales</taxon>
        <taxon>Chitinophagaceae</taxon>
        <taxon>Flavihumibacter</taxon>
    </lineage>
</organism>
<dbReference type="PROSITE" id="PS51257">
    <property type="entry name" value="PROKAR_LIPOPROTEIN"/>
    <property type="match status" value="1"/>
</dbReference>
<reference evidence="1 2" key="1">
    <citation type="submission" date="2022-01" db="EMBL/GenBank/DDBJ databases">
        <title>Flavihumibacter sp. nov., isolated from sediment of a river.</title>
        <authorList>
            <person name="Liu H."/>
        </authorList>
    </citation>
    <scope>NUCLEOTIDE SEQUENCE [LARGE SCALE GENOMIC DNA]</scope>
    <source>
        <strain evidence="1 2">RY-1</strain>
    </source>
</reference>
<evidence type="ECO:0000313" key="2">
    <source>
        <dbReference type="Proteomes" id="UP001200145"/>
    </source>
</evidence>
<evidence type="ECO:0000313" key="1">
    <source>
        <dbReference type="EMBL" id="MCF1714845.1"/>
    </source>
</evidence>
<protein>
    <submittedName>
        <fullName evidence="1">LPS assembly lipoprotein LptE</fullName>
    </submittedName>
</protein>
<dbReference type="Proteomes" id="UP001200145">
    <property type="component" value="Unassembled WGS sequence"/>
</dbReference>
<dbReference type="EMBL" id="JAKEVY010000002">
    <property type="protein sequence ID" value="MCF1714845.1"/>
    <property type="molecule type" value="Genomic_DNA"/>
</dbReference>
<proteinExistence type="predicted"/>
<accession>A0ABS9BGX8</accession>
<comment type="caution">
    <text evidence="1">The sequence shown here is derived from an EMBL/GenBank/DDBJ whole genome shotgun (WGS) entry which is preliminary data.</text>
</comment>